<evidence type="ECO:0000313" key="3">
    <source>
        <dbReference type="Proteomes" id="UP000532769"/>
    </source>
</evidence>
<proteinExistence type="predicted"/>
<dbReference type="InterPro" id="IPR018728">
    <property type="entry name" value="DUF2268"/>
</dbReference>
<dbReference type="AlphaFoldDB" id="A0A846MKK4"/>
<comment type="caution">
    <text evidence="2">The sequence shown here is derived from an EMBL/GenBank/DDBJ whole genome shotgun (WGS) entry which is preliminary data.</text>
</comment>
<sequence length="263" mass="31129">MAVFRTDQWLEKDGSQPIRLCERLTRYFPDANARDIYHYLLPYGMYRPAKNIKEMVEQMKQNDMWERVEAVYEKRKKDWNGPDVPVFLFPADVYNRKLTREFNGKGGVAFHDKLILFLLPHHTDKEIEALMTHEYNHVCRLNKQKKKYEEMTLLDAVVLEGLAENAVDCYVGSDHRASWTSYYSDEQLHRFWQRYVAPLQSISTQHPLYSRILYGLGFYPDMVGYAVGYAIVRRCLERKVRFSELMDMDSGRILRLAAFEDGE</sequence>
<reference evidence="2 3" key="1">
    <citation type="submission" date="2020-03" db="EMBL/GenBank/DDBJ databases">
        <title>Genomic Encyclopedia of Archaeal and Bacterial Type Strains, Phase II (KMG-II): from individual species to whole genera.</title>
        <authorList>
            <person name="Goeker M."/>
        </authorList>
    </citation>
    <scope>NUCLEOTIDE SEQUENCE [LARGE SCALE GENOMIC DNA]</scope>
    <source>
        <strain evidence="2 3">DSM 4749</strain>
    </source>
</reference>
<dbReference type="Pfam" id="PF10026">
    <property type="entry name" value="DUF2268"/>
    <property type="match status" value="1"/>
</dbReference>
<evidence type="ECO:0000313" key="2">
    <source>
        <dbReference type="EMBL" id="NIK16143.1"/>
    </source>
</evidence>
<feature type="domain" description="DUF2268" evidence="1">
    <location>
        <begin position="64"/>
        <end position="254"/>
    </location>
</feature>
<dbReference type="EMBL" id="JAASRS010000001">
    <property type="protein sequence ID" value="NIK16143.1"/>
    <property type="molecule type" value="Genomic_DNA"/>
</dbReference>
<name>A0A846MKK4_9BACL</name>
<gene>
    <name evidence="2" type="ORF">BDD39_002653</name>
</gene>
<dbReference type="RefSeq" id="WP_166911447.1">
    <property type="nucleotide sequence ID" value="NZ_JAASRS010000001.1"/>
</dbReference>
<evidence type="ECO:0000259" key="1">
    <source>
        <dbReference type="Pfam" id="PF10026"/>
    </source>
</evidence>
<organism evidence="2 3">
    <name type="scientific">Saccharococcus thermophilus</name>
    <dbReference type="NCBI Taxonomy" id="29396"/>
    <lineage>
        <taxon>Bacteria</taxon>
        <taxon>Bacillati</taxon>
        <taxon>Bacillota</taxon>
        <taxon>Bacilli</taxon>
        <taxon>Bacillales</taxon>
        <taxon>Anoxybacillaceae</taxon>
        <taxon>Saccharococcus</taxon>
    </lineage>
</organism>
<keyword evidence="3" id="KW-1185">Reference proteome</keyword>
<dbReference type="Proteomes" id="UP000532769">
    <property type="component" value="Unassembled WGS sequence"/>
</dbReference>
<accession>A0A846MKK4</accession>
<protein>
    <submittedName>
        <fullName evidence="2">Uncharacterized protein YjaZ</fullName>
    </submittedName>
</protein>